<accession>A0A1F8BLS4</accession>
<evidence type="ECO:0008006" key="3">
    <source>
        <dbReference type="Google" id="ProtNLM"/>
    </source>
</evidence>
<protein>
    <recommendedName>
        <fullName evidence="3">Methyltransferase type 11 domain-containing protein</fullName>
    </recommendedName>
</protein>
<name>A0A1F8BLS4_9BACT</name>
<evidence type="ECO:0000313" key="1">
    <source>
        <dbReference type="EMBL" id="OGM64295.1"/>
    </source>
</evidence>
<dbReference type="SUPFAM" id="SSF53335">
    <property type="entry name" value="S-adenosyl-L-methionine-dependent methyltransferases"/>
    <property type="match status" value="1"/>
</dbReference>
<dbReference type="Pfam" id="PF13489">
    <property type="entry name" value="Methyltransf_23"/>
    <property type="match status" value="1"/>
</dbReference>
<dbReference type="AlphaFoldDB" id="A0A1F8BLS4"/>
<dbReference type="Proteomes" id="UP000177082">
    <property type="component" value="Unassembled WGS sequence"/>
</dbReference>
<proteinExistence type="predicted"/>
<dbReference type="STRING" id="1802519.A2961_00185"/>
<dbReference type="InterPro" id="IPR029063">
    <property type="entry name" value="SAM-dependent_MTases_sf"/>
</dbReference>
<gene>
    <name evidence="1" type="ORF">A2961_00185</name>
</gene>
<reference evidence="1 2" key="1">
    <citation type="journal article" date="2016" name="Nat. Commun.">
        <title>Thousands of microbial genomes shed light on interconnected biogeochemical processes in an aquifer system.</title>
        <authorList>
            <person name="Anantharaman K."/>
            <person name="Brown C.T."/>
            <person name="Hug L.A."/>
            <person name="Sharon I."/>
            <person name="Castelle C.J."/>
            <person name="Probst A.J."/>
            <person name="Thomas B.C."/>
            <person name="Singh A."/>
            <person name="Wilkins M.J."/>
            <person name="Karaoz U."/>
            <person name="Brodie E.L."/>
            <person name="Williams K.H."/>
            <person name="Hubbard S.S."/>
            <person name="Banfield J.F."/>
        </authorList>
    </citation>
    <scope>NUCLEOTIDE SEQUENCE [LARGE SCALE GENOMIC DNA]</scope>
</reference>
<organism evidence="1 2">
    <name type="scientific">Candidatus Woesebacteria bacterium RIFCSPLOWO2_01_FULL_39_21</name>
    <dbReference type="NCBI Taxonomy" id="1802519"/>
    <lineage>
        <taxon>Bacteria</taxon>
        <taxon>Candidatus Woeseibacteriota</taxon>
    </lineage>
</organism>
<comment type="caution">
    <text evidence="1">The sequence shown here is derived from an EMBL/GenBank/DDBJ whole genome shotgun (WGS) entry which is preliminary data.</text>
</comment>
<dbReference type="CDD" id="cd02440">
    <property type="entry name" value="AdoMet_MTases"/>
    <property type="match status" value="1"/>
</dbReference>
<dbReference type="EMBL" id="MGHF01000007">
    <property type="protein sequence ID" value="OGM64295.1"/>
    <property type="molecule type" value="Genomic_DNA"/>
</dbReference>
<evidence type="ECO:0000313" key="2">
    <source>
        <dbReference type="Proteomes" id="UP000177082"/>
    </source>
</evidence>
<dbReference type="Gene3D" id="3.40.50.150">
    <property type="entry name" value="Vaccinia Virus protein VP39"/>
    <property type="match status" value="1"/>
</dbReference>
<sequence length="256" mass="29823">MKKVLKFFWKGLVPEGFNYPYTRVISNAFYGKKATLRQNALFVIGFLPVIRNFFLKPSVSERIIEDPFVLSQVQKLPKGSKVLDFGCFSSMVPLQLASIGYRVTGIDLYNYPYTHPNFIFHNQDILDNKLKSKSYDCIYAISSLEHVGRGWYEKERKNATDVAVVEQFYRLLKPGGTLLVTLPFGKLIQTPYMKVYDLNTFKKLFKDFKVRLIEYYLKRSEVIWSYAGINSPKLPELKKSEIFNYVICTRLTKTDH</sequence>